<accession>A0A242N2S4</accession>
<organism evidence="1 2">
    <name type="scientific">Caballeronia sordidicola</name>
    <name type="common">Burkholderia sordidicola</name>
    <dbReference type="NCBI Taxonomy" id="196367"/>
    <lineage>
        <taxon>Bacteria</taxon>
        <taxon>Pseudomonadati</taxon>
        <taxon>Pseudomonadota</taxon>
        <taxon>Betaproteobacteria</taxon>
        <taxon>Burkholderiales</taxon>
        <taxon>Burkholderiaceae</taxon>
        <taxon>Caballeronia</taxon>
    </lineage>
</organism>
<dbReference type="InterPro" id="IPR029063">
    <property type="entry name" value="SAM-dependent_MTases_sf"/>
</dbReference>
<dbReference type="RefSeq" id="WP_231941269.1">
    <property type="nucleotide sequence ID" value="NZ_NBTY01000052.1"/>
</dbReference>
<evidence type="ECO:0000313" key="1">
    <source>
        <dbReference type="EMBL" id="OTP77684.1"/>
    </source>
</evidence>
<dbReference type="AlphaFoldDB" id="A0A242N2S4"/>
<dbReference type="Proteomes" id="UP000194546">
    <property type="component" value="Unassembled WGS sequence"/>
</dbReference>
<dbReference type="SUPFAM" id="SSF53335">
    <property type="entry name" value="S-adenosyl-L-methionine-dependent methyltransferases"/>
    <property type="match status" value="1"/>
</dbReference>
<dbReference type="EMBL" id="NBTY01000052">
    <property type="protein sequence ID" value="OTP77684.1"/>
    <property type="molecule type" value="Genomic_DNA"/>
</dbReference>
<comment type="caution">
    <text evidence="1">The sequence shown here is derived from an EMBL/GenBank/DDBJ whole genome shotgun (WGS) entry which is preliminary data.</text>
</comment>
<evidence type="ECO:0000313" key="2">
    <source>
        <dbReference type="Proteomes" id="UP000194546"/>
    </source>
</evidence>
<dbReference type="Gene3D" id="3.40.50.150">
    <property type="entry name" value="Vaccinia Virus protein VP39"/>
    <property type="match status" value="1"/>
</dbReference>
<proteinExistence type="predicted"/>
<sequence>MSIKNYTPFRQFASAYSAILAINQTIIKLPGLQRDALHDAMRGSEQALVGIKEALSSDGAESEVTALRARIEALENTFDERVAKAIRDHIFLPTTSHWSRDKPFMPFSSCSAADFLHPRYSDLCAVLDHPLMFHRKLWEWIFVLHHLEQAGMLQDGKQGVGFGVGKERLPAAFASRGASVLATDAPPYIGISSGWTKTGQHSDNLAELKYPSIVPDADFDARVSHRFCDMNAIDDDIAGFDFTWSCCCLEHLGSLEAGIQFILNSVEKTLADGGVAVHTTELNLSSNDDTIESGHTVLYRHRDLIDVVSRLRALGHDVKPFIIAPDSHVLDFHVDLPPYASSPHLKMRFDNYVTTSAGIVVRKSPH</sequence>
<name>A0A242N2S4_CABSO</name>
<gene>
    <name evidence="1" type="ORF">PAMC26510_08425</name>
</gene>
<reference evidence="1 2" key="1">
    <citation type="submission" date="2017-03" db="EMBL/GenBank/DDBJ databases">
        <title>Genome analysis of strain PAMC 26510.</title>
        <authorList>
            <person name="Oh H.-M."/>
            <person name="Yang J.-A."/>
        </authorList>
    </citation>
    <scope>NUCLEOTIDE SEQUENCE [LARGE SCALE GENOMIC DNA]</scope>
    <source>
        <strain evidence="1 2">PAMC 26510</strain>
    </source>
</reference>
<protein>
    <submittedName>
        <fullName evidence="1">Uncharacterized protein</fullName>
    </submittedName>
</protein>